<protein>
    <submittedName>
        <fullName evidence="1">Uncharacterized protein</fullName>
    </submittedName>
</protein>
<accession>A0A2M8IWM8</accession>
<evidence type="ECO:0000313" key="1">
    <source>
        <dbReference type="EMBL" id="PJE34945.1"/>
    </source>
</evidence>
<organism evidence="1 2">
    <name type="scientific">Pseudooceanicola lipolyticus</name>
    <dbReference type="NCBI Taxonomy" id="2029104"/>
    <lineage>
        <taxon>Bacteria</taxon>
        <taxon>Pseudomonadati</taxon>
        <taxon>Pseudomonadota</taxon>
        <taxon>Alphaproteobacteria</taxon>
        <taxon>Rhodobacterales</taxon>
        <taxon>Paracoccaceae</taxon>
        <taxon>Pseudooceanicola</taxon>
    </lineage>
</organism>
<reference evidence="1 2" key="1">
    <citation type="journal article" date="2018" name="Int. J. Syst. Evol. Microbiol.">
        <title>Pseudooceanicola lipolyticus sp. nov., a marine alphaproteobacterium, reclassification of Oceanicola flagellatus as Pseudooceanicola flagellatus comb. nov. and emended description of the genus Pseudooceanicola.</title>
        <authorList>
            <person name="Huang M.-M."/>
            <person name="Guo L.-L."/>
            <person name="Wu Y.-H."/>
            <person name="Lai Q.-L."/>
            <person name="Shao Z.-Z."/>
            <person name="Wang C.-S."/>
            <person name="Wu M."/>
            <person name="Xu X.-W."/>
        </authorList>
    </citation>
    <scope>NUCLEOTIDE SEQUENCE [LARGE SCALE GENOMIC DNA]</scope>
    <source>
        <strain evidence="1 2">157</strain>
    </source>
</reference>
<comment type="caution">
    <text evidence="1">The sequence shown here is derived from an EMBL/GenBank/DDBJ whole genome shotgun (WGS) entry which is preliminary data.</text>
</comment>
<proteinExistence type="predicted"/>
<evidence type="ECO:0000313" key="2">
    <source>
        <dbReference type="Proteomes" id="UP000231553"/>
    </source>
</evidence>
<keyword evidence="2" id="KW-1185">Reference proteome</keyword>
<gene>
    <name evidence="1" type="ORF">CVM52_19655</name>
</gene>
<dbReference type="AlphaFoldDB" id="A0A2M8IWM8"/>
<dbReference type="EMBL" id="PGTB01000126">
    <property type="protein sequence ID" value="PJE34945.1"/>
    <property type="molecule type" value="Genomic_DNA"/>
</dbReference>
<sequence length="141" mass="15545">MVALWGCTTQDVEVISNAARFPAYPDALFSAIESTCTDPADTLLRPKRGILECRTFLSPEESAALIITYDGTPEKLPQLVMRFQAMKDNGGYLVDYQAFIDVPQKTGAPVRLSQHSPWVLRRMAQIFQLSGGEMVPPPAEA</sequence>
<name>A0A2M8IWM8_9RHOB</name>
<dbReference type="Proteomes" id="UP000231553">
    <property type="component" value="Unassembled WGS sequence"/>
</dbReference>